<reference evidence="1" key="1">
    <citation type="submission" date="2021-05" db="EMBL/GenBank/DDBJ databases">
        <authorList>
            <person name="Alioto T."/>
            <person name="Alioto T."/>
            <person name="Gomez Garrido J."/>
        </authorList>
    </citation>
    <scope>NUCLEOTIDE SEQUENCE</scope>
</reference>
<dbReference type="AlphaFoldDB" id="A0A8D8LI99"/>
<accession>A0A8D8LI99</accession>
<dbReference type="EMBL" id="HBUF01019103">
    <property type="protein sequence ID" value="CAG6610639.1"/>
    <property type="molecule type" value="Transcribed_RNA"/>
</dbReference>
<sequence length="99" mass="10732">MIPSSNPASLLHILCIISVTTSGILFGSYIVTINTVTYVRNMSTIIFWTRWFQIDHLSFLYEAQGSNIIFGASVPAGASLSCVCLLDISSVLTDETNGL</sequence>
<evidence type="ECO:0000313" key="1">
    <source>
        <dbReference type="EMBL" id="CAG6610639.1"/>
    </source>
</evidence>
<organism evidence="1">
    <name type="scientific">Cacopsylla melanoneura</name>
    <dbReference type="NCBI Taxonomy" id="428564"/>
    <lineage>
        <taxon>Eukaryota</taxon>
        <taxon>Metazoa</taxon>
        <taxon>Ecdysozoa</taxon>
        <taxon>Arthropoda</taxon>
        <taxon>Hexapoda</taxon>
        <taxon>Insecta</taxon>
        <taxon>Pterygota</taxon>
        <taxon>Neoptera</taxon>
        <taxon>Paraneoptera</taxon>
        <taxon>Hemiptera</taxon>
        <taxon>Sternorrhyncha</taxon>
        <taxon>Psylloidea</taxon>
        <taxon>Psyllidae</taxon>
        <taxon>Psyllinae</taxon>
        <taxon>Cacopsylla</taxon>
    </lineage>
</organism>
<proteinExistence type="predicted"/>
<name>A0A8D8LI99_9HEMI</name>
<protein>
    <submittedName>
        <fullName evidence="1">Uncharacterized protein</fullName>
    </submittedName>
</protein>